<dbReference type="KEGG" id="boz:DBV39_04885"/>
<evidence type="ECO:0000313" key="2">
    <source>
        <dbReference type="Proteomes" id="UP000244571"/>
    </source>
</evidence>
<dbReference type="AlphaFoldDB" id="A0A2R4XH74"/>
<name>A0A2R4XH74_9BURK</name>
<evidence type="ECO:0000313" key="1">
    <source>
        <dbReference type="EMBL" id="AWB33156.1"/>
    </source>
</evidence>
<organism evidence="1 2">
    <name type="scientific">Orrella marina</name>
    <dbReference type="NCBI Taxonomy" id="2163011"/>
    <lineage>
        <taxon>Bacteria</taxon>
        <taxon>Pseudomonadati</taxon>
        <taxon>Pseudomonadota</taxon>
        <taxon>Betaproteobacteria</taxon>
        <taxon>Burkholderiales</taxon>
        <taxon>Alcaligenaceae</taxon>
        <taxon>Orrella</taxon>
    </lineage>
</organism>
<sequence>MKRHGGRASSDPEKWQQYIKAIRDPARLNAMCEDYRTSITIDLDHDRQDRATSAKRSQEVVQEICQFFNRS</sequence>
<protein>
    <submittedName>
        <fullName evidence="1">Uncharacterized protein</fullName>
    </submittedName>
</protein>
<reference evidence="1 2" key="1">
    <citation type="submission" date="2018-04" db="EMBL/GenBank/DDBJ databases">
        <title>Bordetella sp. HZ20 isolated from seawater.</title>
        <authorList>
            <person name="Sun C."/>
        </authorList>
    </citation>
    <scope>NUCLEOTIDE SEQUENCE [LARGE SCALE GENOMIC DNA]</scope>
    <source>
        <strain evidence="1 2">HZ20</strain>
    </source>
</reference>
<dbReference type="Proteomes" id="UP000244571">
    <property type="component" value="Chromosome"/>
</dbReference>
<proteinExistence type="predicted"/>
<dbReference type="OrthoDB" id="9780765at2"/>
<gene>
    <name evidence="1" type="ORF">DBV39_04885</name>
</gene>
<dbReference type="InterPro" id="IPR029058">
    <property type="entry name" value="AB_hydrolase_fold"/>
</dbReference>
<dbReference type="EMBL" id="CP028901">
    <property type="protein sequence ID" value="AWB33156.1"/>
    <property type="molecule type" value="Genomic_DNA"/>
</dbReference>
<dbReference type="RefSeq" id="WP_108620585.1">
    <property type="nucleotide sequence ID" value="NZ_CP028901.1"/>
</dbReference>
<keyword evidence="2" id="KW-1185">Reference proteome</keyword>
<dbReference type="Gene3D" id="3.40.50.1820">
    <property type="entry name" value="alpha/beta hydrolase"/>
    <property type="match status" value="1"/>
</dbReference>
<accession>A0A2R4XH74</accession>